<dbReference type="Gene3D" id="1.20.1290.30">
    <property type="match status" value="1"/>
</dbReference>
<dbReference type="InterPro" id="IPR037210">
    <property type="entry name" value="YoaC-like_sf"/>
</dbReference>
<dbReference type="EMBL" id="SLWN01000012">
    <property type="protein sequence ID" value="TCO20444.1"/>
    <property type="molecule type" value="Genomic_DNA"/>
</dbReference>
<reference evidence="1 2" key="1">
    <citation type="journal article" date="2015" name="Stand. Genomic Sci.">
        <title>Genomic Encyclopedia of Bacterial and Archaeal Type Strains, Phase III: the genomes of soil and plant-associated and newly described type strains.</title>
        <authorList>
            <person name="Whitman W.B."/>
            <person name="Woyke T."/>
            <person name="Klenk H.P."/>
            <person name="Zhou Y."/>
            <person name="Lilburn T.G."/>
            <person name="Beck B.J."/>
            <person name="De Vos P."/>
            <person name="Vandamme P."/>
            <person name="Eisen J.A."/>
            <person name="Garrity G."/>
            <person name="Hugenholtz P."/>
            <person name="Kyrpides N.C."/>
        </authorList>
    </citation>
    <scope>NUCLEOTIDE SEQUENCE [LARGE SCALE GENOMIC DNA]</scope>
    <source>
        <strain evidence="1 2">VKM Ac-2572</strain>
    </source>
</reference>
<keyword evidence="2" id="KW-1185">Reference proteome</keyword>
<gene>
    <name evidence="1" type="ORF">EV652_112190</name>
</gene>
<protein>
    <submittedName>
        <fullName evidence="1">Uncharacterized protein</fullName>
    </submittedName>
</protein>
<evidence type="ECO:0000313" key="1">
    <source>
        <dbReference type="EMBL" id="TCO20444.1"/>
    </source>
</evidence>
<comment type="caution">
    <text evidence="1">The sequence shown here is derived from an EMBL/GenBank/DDBJ whole genome shotgun (WGS) entry which is preliminary data.</text>
</comment>
<organism evidence="1 2">
    <name type="scientific">Kribbella steppae</name>
    <dbReference type="NCBI Taxonomy" id="2512223"/>
    <lineage>
        <taxon>Bacteria</taxon>
        <taxon>Bacillati</taxon>
        <taxon>Actinomycetota</taxon>
        <taxon>Actinomycetes</taxon>
        <taxon>Propionibacteriales</taxon>
        <taxon>Kribbellaceae</taxon>
        <taxon>Kribbella</taxon>
    </lineage>
</organism>
<dbReference type="AlphaFoldDB" id="A0A4R2H4C3"/>
<evidence type="ECO:0000313" key="2">
    <source>
        <dbReference type="Proteomes" id="UP000294508"/>
    </source>
</evidence>
<name>A0A4R2H4C3_9ACTN</name>
<accession>A0A4R2H4C3</accession>
<dbReference type="Proteomes" id="UP000294508">
    <property type="component" value="Unassembled WGS sequence"/>
</dbReference>
<proteinExistence type="predicted"/>
<sequence length="172" mass="18491">MIEAERHLERSYVVSSVRLADGVLTALGWVLAHALRGPVLVCAPDLKSLAEAEEVSQATAIVVVGAHSGLKPWVSAFRPECLGGPAIAVSDEIVSDPAVWTAMQSFTDLINSGTGLAHPSDRTWVADGLIELRRAGHLLDPDELMAAAFKLNWRGTAAWDLRQLTQNVNAKF</sequence>